<evidence type="ECO:0000256" key="1">
    <source>
        <dbReference type="SAM" id="MobiDB-lite"/>
    </source>
</evidence>
<proteinExistence type="predicted"/>
<comment type="caution">
    <text evidence="2">The sequence shown here is derived from an EMBL/GenBank/DDBJ whole genome shotgun (WGS) entry which is preliminary data.</text>
</comment>
<evidence type="ECO:0000313" key="3">
    <source>
        <dbReference type="Proteomes" id="UP000309340"/>
    </source>
</evidence>
<sequence length="656" mass="72011">MAPVNGQKLLPPHLRPQPSTPTGSDHGVPVPQQSTAPPQDSVVSPVNGKKLLPPHLRPRPSTHTDSDRCVPVPQKCTASFQDSIVSPVSPPETKASGDDVREKLSNLGVKISCPKPASANFVDGADWGAQEPRQPSVAPRCSGRGRGGRGAANAPRQSNHAESAANTNREPCRAPSPSYRGRGRGGRQAPRASRWPTSKELAAPKPGKHDTGPMSVSGWSIESAQADFGIGGNNKKHASADAIDFKLTDRNGEWAPAPLNWDARPAFSDPTKAASIERWLREMMCDVRPFSADRLSSTDELAPRYWVPSPVRNQAPTAFFQELMAVDKPAPVDADDLVGVKPWWELYQSSSAPTLQPYSHPFLAGVDKDETLEERLARENDYGADKHVENKKRTEMAKKAAKREQQSKTKKLPKAKSDNIAAGAFVGNRITPGLNLYVRSARPDDMVQVRDIYNYHVDFTCCAPETQRLTTCDTQARFDGVVDSGLPFLVACERGGKVTARRGRKKYDEEEDLVLPDRVVGFTMAHDFVDKLGMYRFACEIEVFVKQEYYMKGIAKCLLDKVMALLDPMYVERGGFDIPGQELEGMSLPRIIQSVLARVPYEKPERLEWTGRWLHSMEFGQVADMPEIGQKDGKSVSLAIFLRKTGATTDAAGPGL</sequence>
<dbReference type="EMBL" id="NAJQ01000411">
    <property type="protein sequence ID" value="TKA70113.1"/>
    <property type="molecule type" value="Genomic_DNA"/>
</dbReference>
<dbReference type="Proteomes" id="UP000309340">
    <property type="component" value="Unassembled WGS sequence"/>
</dbReference>
<accession>A0A4U0X503</accession>
<feature type="compositionally biased region" description="Polar residues" evidence="1">
    <location>
        <begin position="31"/>
        <end position="44"/>
    </location>
</feature>
<feature type="region of interest" description="Disordered" evidence="1">
    <location>
        <begin position="1"/>
        <end position="217"/>
    </location>
</feature>
<gene>
    <name evidence="2" type="ORF">B0A55_06981</name>
</gene>
<evidence type="ECO:0000313" key="2">
    <source>
        <dbReference type="EMBL" id="TKA70113.1"/>
    </source>
</evidence>
<dbReference type="SUPFAM" id="SSF55729">
    <property type="entry name" value="Acyl-CoA N-acyltransferases (Nat)"/>
    <property type="match status" value="1"/>
</dbReference>
<dbReference type="AlphaFoldDB" id="A0A4U0X503"/>
<evidence type="ECO:0008006" key="4">
    <source>
        <dbReference type="Google" id="ProtNLM"/>
    </source>
</evidence>
<feature type="region of interest" description="Disordered" evidence="1">
    <location>
        <begin position="384"/>
        <end position="415"/>
    </location>
</feature>
<feature type="compositionally biased region" description="Polar residues" evidence="1">
    <location>
        <begin position="76"/>
        <end position="86"/>
    </location>
</feature>
<dbReference type="STRING" id="329884.A0A4U0X503"/>
<reference evidence="2 3" key="1">
    <citation type="submission" date="2017-03" db="EMBL/GenBank/DDBJ databases">
        <title>Genomes of endolithic fungi from Antarctica.</title>
        <authorList>
            <person name="Coleine C."/>
            <person name="Masonjones S."/>
            <person name="Stajich J.E."/>
        </authorList>
    </citation>
    <scope>NUCLEOTIDE SEQUENCE [LARGE SCALE GENOMIC DNA]</scope>
    <source>
        <strain evidence="2 3">CCFEE 5184</strain>
    </source>
</reference>
<protein>
    <recommendedName>
        <fullName evidence="4">N-acetyltransferase domain-containing protein</fullName>
    </recommendedName>
</protein>
<feature type="compositionally biased region" description="Polar residues" evidence="1">
    <location>
        <begin position="155"/>
        <end position="169"/>
    </location>
</feature>
<organism evidence="2 3">
    <name type="scientific">Friedmanniomyces simplex</name>
    <dbReference type="NCBI Taxonomy" id="329884"/>
    <lineage>
        <taxon>Eukaryota</taxon>
        <taxon>Fungi</taxon>
        <taxon>Dikarya</taxon>
        <taxon>Ascomycota</taxon>
        <taxon>Pezizomycotina</taxon>
        <taxon>Dothideomycetes</taxon>
        <taxon>Dothideomycetidae</taxon>
        <taxon>Mycosphaerellales</taxon>
        <taxon>Teratosphaeriaceae</taxon>
        <taxon>Friedmanniomyces</taxon>
    </lineage>
</organism>
<dbReference type="Gene3D" id="3.40.630.30">
    <property type="match status" value="1"/>
</dbReference>
<feature type="compositionally biased region" description="Basic and acidic residues" evidence="1">
    <location>
        <begin position="384"/>
        <end position="407"/>
    </location>
</feature>
<dbReference type="InterPro" id="IPR016181">
    <property type="entry name" value="Acyl_CoA_acyltransferase"/>
</dbReference>
<name>A0A4U0X503_9PEZI</name>
<keyword evidence="3" id="KW-1185">Reference proteome</keyword>
<feature type="compositionally biased region" description="Basic and acidic residues" evidence="1">
    <location>
        <begin position="95"/>
        <end position="104"/>
    </location>
</feature>
<dbReference type="OrthoDB" id="2129362at2759"/>